<dbReference type="SUPFAM" id="SSF56042">
    <property type="entry name" value="PurM C-terminal domain-like"/>
    <property type="match status" value="1"/>
</dbReference>
<dbReference type="InterPro" id="IPR016188">
    <property type="entry name" value="PurM-like_N"/>
</dbReference>
<evidence type="ECO:0000256" key="3">
    <source>
        <dbReference type="ARBA" id="ARBA00013047"/>
    </source>
</evidence>
<keyword evidence="7 12" id="KW-0067">ATP-binding</keyword>
<name>A0A7M2Z0H7_9ACTN</name>
<dbReference type="EMBL" id="QQZY01000001">
    <property type="protein sequence ID" value="RDI75928.1"/>
    <property type="molecule type" value="Genomic_DNA"/>
</dbReference>
<organism evidence="15 16">
    <name type="scientific">Gaiella occulta</name>
    <dbReference type="NCBI Taxonomy" id="1002870"/>
    <lineage>
        <taxon>Bacteria</taxon>
        <taxon>Bacillati</taxon>
        <taxon>Actinomycetota</taxon>
        <taxon>Thermoleophilia</taxon>
        <taxon>Gaiellales</taxon>
        <taxon>Gaiellaceae</taxon>
        <taxon>Gaiella</taxon>
    </lineage>
</organism>
<evidence type="ECO:0000256" key="11">
    <source>
        <dbReference type="ARBA" id="ARBA00049057"/>
    </source>
</evidence>
<evidence type="ECO:0000256" key="7">
    <source>
        <dbReference type="ARBA" id="ARBA00022840"/>
    </source>
</evidence>
<dbReference type="UniPathway" id="UPA00074">
    <property type="reaction ID" value="UER00129"/>
</dbReference>
<comment type="catalytic activity">
    <reaction evidence="11 12">
        <text>2-formamido-N(1)-(5-O-phospho-beta-D-ribosyl)acetamidine + ATP = 5-amino-1-(5-phospho-beta-D-ribosyl)imidazole + ADP + phosphate + H(+)</text>
        <dbReference type="Rhea" id="RHEA:23032"/>
        <dbReference type="ChEBI" id="CHEBI:15378"/>
        <dbReference type="ChEBI" id="CHEBI:30616"/>
        <dbReference type="ChEBI" id="CHEBI:43474"/>
        <dbReference type="ChEBI" id="CHEBI:137981"/>
        <dbReference type="ChEBI" id="CHEBI:147287"/>
        <dbReference type="ChEBI" id="CHEBI:456216"/>
        <dbReference type="EC" id="6.3.3.1"/>
    </reaction>
</comment>
<protein>
    <recommendedName>
        <fullName evidence="4 12">Phosphoribosylformylglycinamidine cyclo-ligase</fullName>
        <ecNumber evidence="3 12">6.3.3.1</ecNumber>
    </recommendedName>
    <alternativeName>
        <fullName evidence="9 12">AIR synthase</fullName>
    </alternativeName>
    <alternativeName>
        <fullName evidence="10 12">AIRS</fullName>
    </alternativeName>
    <alternativeName>
        <fullName evidence="8 12">Phosphoribosyl-aminoimidazole synthetase</fullName>
    </alternativeName>
</protein>
<evidence type="ECO:0000256" key="10">
    <source>
        <dbReference type="ARBA" id="ARBA00033093"/>
    </source>
</evidence>
<dbReference type="GO" id="GO:0004641">
    <property type="term" value="F:phosphoribosylformylglycinamidine cyclo-ligase activity"/>
    <property type="evidence" value="ECO:0007669"/>
    <property type="project" value="UniProtKB-UniRule"/>
</dbReference>
<dbReference type="Gene3D" id="3.30.1330.10">
    <property type="entry name" value="PurM-like, N-terminal domain"/>
    <property type="match status" value="1"/>
</dbReference>
<dbReference type="Gene3D" id="3.90.650.10">
    <property type="entry name" value="PurM-like C-terminal domain"/>
    <property type="match status" value="1"/>
</dbReference>
<evidence type="ECO:0000256" key="4">
    <source>
        <dbReference type="ARBA" id="ARBA00020367"/>
    </source>
</evidence>
<accession>A0A7M2Z0H7</accession>
<dbReference type="RefSeq" id="WP_181813284.1">
    <property type="nucleotide sequence ID" value="NZ_QQZY01000001.1"/>
</dbReference>
<gene>
    <name evidence="12" type="primary">purM</name>
    <name evidence="15" type="ORF">Gocc_0347</name>
</gene>
<keyword evidence="6 12" id="KW-0547">Nucleotide-binding</keyword>
<dbReference type="InterPro" id="IPR036921">
    <property type="entry name" value="PurM-like_N_sf"/>
</dbReference>
<dbReference type="CDD" id="cd02196">
    <property type="entry name" value="PurM"/>
    <property type="match status" value="1"/>
</dbReference>
<comment type="pathway">
    <text evidence="1 12">Purine metabolism; IMP biosynthesis via de novo pathway; 5-amino-1-(5-phospho-D-ribosyl)imidazole from N(2)-formyl-N(1)-(5-phospho-D-ribosyl)glycinamide: step 2/2.</text>
</comment>
<dbReference type="GO" id="GO:0006189">
    <property type="term" value="P:'de novo' IMP biosynthetic process"/>
    <property type="evidence" value="ECO:0007669"/>
    <property type="project" value="UniProtKB-UniRule"/>
</dbReference>
<dbReference type="HAMAP" id="MF_00741">
    <property type="entry name" value="AIRS"/>
    <property type="match status" value="1"/>
</dbReference>
<dbReference type="GO" id="GO:0004637">
    <property type="term" value="F:phosphoribosylamine-glycine ligase activity"/>
    <property type="evidence" value="ECO:0007669"/>
    <property type="project" value="TreeGrafter"/>
</dbReference>
<evidence type="ECO:0000259" key="13">
    <source>
        <dbReference type="Pfam" id="PF00586"/>
    </source>
</evidence>
<evidence type="ECO:0000256" key="1">
    <source>
        <dbReference type="ARBA" id="ARBA00004686"/>
    </source>
</evidence>
<dbReference type="InterPro" id="IPR036676">
    <property type="entry name" value="PurM-like_C_sf"/>
</dbReference>
<evidence type="ECO:0000256" key="12">
    <source>
        <dbReference type="HAMAP-Rule" id="MF_00741"/>
    </source>
</evidence>
<reference evidence="15 16" key="1">
    <citation type="submission" date="2018-07" db="EMBL/GenBank/DDBJ databases">
        <title>High-quality-draft genome sequence of Gaiella occulta.</title>
        <authorList>
            <person name="Severino R."/>
            <person name="Froufe H.J.C."/>
            <person name="Rainey F.A."/>
            <person name="Barroso C."/>
            <person name="Albuquerque L."/>
            <person name="Lobo-Da-Cunha A."/>
            <person name="Da Costa M.S."/>
            <person name="Egas C."/>
        </authorList>
    </citation>
    <scope>NUCLEOTIDE SEQUENCE [LARGE SCALE GENOMIC DNA]</scope>
    <source>
        <strain evidence="15 16">F2-233</strain>
    </source>
</reference>
<dbReference type="GO" id="GO:0005829">
    <property type="term" value="C:cytosol"/>
    <property type="evidence" value="ECO:0007669"/>
    <property type="project" value="TreeGrafter"/>
</dbReference>
<dbReference type="GO" id="GO:0046084">
    <property type="term" value="P:adenine biosynthetic process"/>
    <property type="evidence" value="ECO:0007669"/>
    <property type="project" value="TreeGrafter"/>
</dbReference>
<dbReference type="AlphaFoldDB" id="A0A7M2Z0H7"/>
<keyword evidence="5 12" id="KW-0436">Ligase</keyword>
<proteinExistence type="inferred from homology"/>
<dbReference type="InterPro" id="IPR010918">
    <property type="entry name" value="PurM-like_C_dom"/>
</dbReference>
<keyword evidence="12" id="KW-0658">Purine biosynthesis</keyword>
<keyword evidence="16" id="KW-1185">Reference proteome</keyword>
<evidence type="ECO:0000256" key="5">
    <source>
        <dbReference type="ARBA" id="ARBA00022598"/>
    </source>
</evidence>
<evidence type="ECO:0000313" key="16">
    <source>
        <dbReference type="Proteomes" id="UP000254134"/>
    </source>
</evidence>
<dbReference type="PANTHER" id="PTHR10520:SF12">
    <property type="entry name" value="TRIFUNCTIONAL PURINE BIOSYNTHETIC PROTEIN ADENOSINE-3"/>
    <property type="match status" value="1"/>
</dbReference>
<evidence type="ECO:0000256" key="2">
    <source>
        <dbReference type="ARBA" id="ARBA00010280"/>
    </source>
</evidence>
<evidence type="ECO:0000313" key="15">
    <source>
        <dbReference type="EMBL" id="RDI75928.1"/>
    </source>
</evidence>
<dbReference type="InterPro" id="IPR004733">
    <property type="entry name" value="PurM_cligase"/>
</dbReference>
<dbReference type="NCBIfam" id="TIGR00878">
    <property type="entry name" value="purM"/>
    <property type="match status" value="1"/>
</dbReference>
<dbReference type="Pfam" id="PF02769">
    <property type="entry name" value="AIRS_C"/>
    <property type="match status" value="1"/>
</dbReference>
<dbReference type="Proteomes" id="UP000254134">
    <property type="component" value="Unassembled WGS sequence"/>
</dbReference>
<feature type="domain" description="PurM-like N-terminal" evidence="13">
    <location>
        <begin position="45"/>
        <end position="160"/>
    </location>
</feature>
<comment type="similarity">
    <text evidence="2 12">Belongs to the AIR synthase family.</text>
</comment>
<comment type="caution">
    <text evidence="15">The sequence shown here is derived from an EMBL/GenBank/DDBJ whole genome shotgun (WGS) entry which is preliminary data.</text>
</comment>
<dbReference type="Pfam" id="PF00586">
    <property type="entry name" value="AIRS"/>
    <property type="match status" value="1"/>
</dbReference>
<feature type="domain" description="PurM-like C-terminal" evidence="14">
    <location>
        <begin position="173"/>
        <end position="301"/>
    </location>
</feature>
<sequence>MPAEEQTYAAAGVSLATADAIVERLRGAVSSTRTSNVEGAFGAFAGLYALDERRLLAASTDSVGSKLVLARRAGRLRSCGADIAAHGINDVLTTGADPLFFLDYVAASTIDPEQVADLVDGAADVCRAAGCAILGGETAELPGIYREGEIDFCGTVVGVVDRDRLVDGSRIADGDVVVGFPSTGIHCNGFSLVRRIVGDGPFDADLLLPPTACYLDGVRALRCRADVRGLAHVTGGGIAGNLARVLPEGLGAVVDPDAWTRPAVFGWLAQSGVSEDELRRVFNIGIGYCAVIPAAEATAADLVIGRIESGVEGVAWSDR</sequence>
<dbReference type="EC" id="6.3.3.1" evidence="3 12"/>
<evidence type="ECO:0000259" key="14">
    <source>
        <dbReference type="Pfam" id="PF02769"/>
    </source>
</evidence>
<dbReference type="SUPFAM" id="SSF55326">
    <property type="entry name" value="PurM N-terminal domain-like"/>
    <property type="match status" value="1"/>
</dbReference>
<dbReference type="GO" id="GO:0005524">
    <property type="term" value="F:ATP binding"/>
    <property type="evidence" value="ECO:0007669"/>
    <property type="project" value="UniProtKB-KW"/>
</dbReference>
<evidence type="ECO:0000256" key="8">
    <source>
        <dbReference type="ARBA" id="ARBA00031908"/>
    </source>
</evidence>
<keyword evidence="12" id="KW-0963">Cytoplasm</keyword>
<comment type="subcellular location">
    <subcellularLocation>
        <location evidence="12">Cytoplasm</location>
    </subcellularLocation>
</comment>
<reference evidence="16" key="2">
    <citation type="journal article" date="2019" name="MicrobiologyOpen">
        <title>High-quality draft genome sequence of Gaiella occulta isolated from a 150 meter deep mineral water borehole and comparison with the genome sequences of other deep-branching lineages of the phylum Actinobacteria.</title>
        <authorList>
            <person name="Severino R."/>
            <person name="Froufe H.J.C."/>
            <person name="Barroso C."/>
            <person name="Albuquerque L."/>
            <person name="Lobo-da-Cunha A."/>
            <person name="da Costa M.S."/>
            <person name="Egas C."/>
        </authorList>
    </citation>
    <scope>NUCLEOTIDE SEQUENCE [LARGE SCALE GENOMIC DNA]</scope>
    <source>
        <strain evidence="16">F2-233</strain>
    </source>
</reference>
<evidence type="ECO:0000256" key="9">
    <source>
        <dbReference type="ARBA" id="ARBA00032931"/>
    </source>
</evidence>
<dbReference type="PANTHER" id="PTHR10520">
    <property type="entry name" value="TRIFUNCTIONAL PURINE BIOSYNTHETIC PROTEIN ADENOSINE-3-RELATED"/>
    <property type="match status" value="1"/>
</dbReference>
<evidence type="ECO:0000256" key="6">
    <source>
        <dbReference type="ARBA" id="ARBA00022741"/>
    </source>
</evidence>